<dbReference type="PROSITE" id="PS50939">
    <property type="entry name" value="CYTOCHROME_B561"/>
    <property type="match status" value="1"/>
</dbReference>
<feature type="transmembrane region" description="Helical" evidence="11">
    <location>
        <begin position="66"/>
        <end position="85"/>
    </location>
</feature>
<dbReference type="RefSeq" id="WP_267988981.1">
    <property type="nucleotide sequence ID" value="NZ_JAPJZI010000001.1"/>
</dbReference>
<comment type="caution">
    <text evidence="13">The sequence shown here is derived from an EMBL/GenBank/DDBJ whole genome shotgun (WGS) entry which is preliminary data.</text>
</comment>
<evidence type="ECO:0000256" key="3">
    <source>
        <dbReference type="ARBA" id="ARBA00022448"/>
    </source>
</evidence>
<dbReference type="GO" id="GO:0046872">
    <property type="term" value="F:metal ion binding"/>
    <property type="evidence" value="ECO:0007669"/>
    <property type="project" value="UniProtKB-KW"/>
</dbReference>
<evidence type="ECO:0000256" key="1">
    <source>
        <dbReference type="ARBA" id="ARBA00001970"/>
    </source>
</evidence>
<evidence type="ECO:0000313" key="13">
    <source>
        <dbReference type="EMBL" id="MDA5397520.1"/>
    </source>
</evidence>
<name>A0A9X3UF39_9HYPH</name>
<feature type="transmembrane region" description="Helical" evidence="11">
    <location>
        <begin position="179"/>
        <end position="198"/>
    </location>
</feature>
<dbReference type="GO" id="GO:0016020">
    <property type="term" value="C:membrane"/>
    <property type="evidence" value="ECO:0007669"/>
    <property type="project" value="UniProtKB-SubCell"/>
</dbReference>
<dbReference type="PANTHER" id="PTHR15422">
    <property type="entry name" value="OS05G0565100 PROTEIN"/>
    <property type="match status" value="1"/>
</dbReference>
<keyword evidence="3" id="KW-0813">Transport</keyword>
<evidence type="ECO:0000256" key="7">
    <source>
        <dbReference type="ARBA" id="ARBA00022982"/>
    </source>
</evidence>
<evidence type="ECO:0000256" key="10">
    <source>
        <dbReference type="ARBA" id="ARBA00023136"/>
    </source>
</evidence>
<evidence type="ECO:0000256" key="8">
    <source>
        <dbReference type="ARBA" id="ARBA00022989"/>
    </source>
</evidence>
<feature type="transmembrane region" description="Helical" evidence="11">
    <location>
        <begin position="23"/>
        <end position="46"/>
    </location>
</feature>
<dbReference type="EMBL" id="JAPJZI010000001">
    <property type="protein sequence ID" value="MDA5397520.1"/>
    <property type="molecule type" value="Genomic_DNA"/>
</dbReference>
<keyword evidence="10 11" id="KW-0472">Membrane</keyword>
<evidence type="ECO:0000256" key="11">
    <source>
        <dbReference type="SAM" id="Phobius"/>
    </source>
</evidence>
<dbReference type="PANTHER" id="PTHR15422:SF24">
    <property type="entry name" value="DOMON RELATED DOMAIN-CONTAINING PROTEIN"/>
    <property type="match status" value="1"/>
</dbReference>
<evidence type="ECO:0000313" key="14">
    <source>
        <dbReference type="Proteomes" id="UP001151234"/>
    </source>
</evidence>
<dbReference type="GO" id="GO:0020037">
    <property type="term" value="F:heme binding"/>
    <property type="evidence" value="ECO:0007669"/>
    <property type="project" value="TreeGrafter"/>
</dbReference>
<evidence type="ECO:0000256" key="9">
    <source>
        <dbReference type="ARBA" id="ARBA00023004"/>
    </source>
</evidence>
<dbReference type="AlphaFoldDB" id="A0A9X3UF39"/>
<proteinExistence type="predicted"/>
<accession>A0A9X3UF39</accession>
<evidence type="ECO:0000256" key="5">
    <source>
        <dbReference type="ARBA" id="ARBA00022692"/>
    </source>
</evidence>
<dbReference type="CDD" id="cd08760">
    <property type="entry name" value="Cyt_b561_FRRS1_like"/>
    <property type="match status" value="1"/>
</dbReference>
<organism evidence="13 14">
    <name type="scientific">Hoeflea prorocentri</name>
    <dbReference type="NCBI Taxonomy" id="1922333"/>
    <lineage>
        <taxon>Bacteria</taxon>
        <taxon>Pseudomonadati</taxon>
        <taxon>Pseudomonadota</taxon>
        <taxon>Alphaproteobacteria</taxon>
        <taxon>Hyphomicrobiales</taxon>
        <taxon>Rhizobiaceae</taxon>
        <taxon>Hoeflea</taxon>
    </lineage>
</organism>
<comment type="cofactor">
    <cofactor evidence="1">
        <name>heme b</name>
        <dbReference type="ChEBI" id="CHEBI:60344"/>
    </cofactor>
</comment>
<dbReference type="Gene3D" id="1.20.120.1770">
    <property type="match status" value="1"/>
</dbReference>
<keyword evidence="6" id="KW-0479">Metal-binding</keyword>
<keyword evidence="4" id="KW-0349">Heme</keyword>
<feature type="transmembrane region" description="Helical" evidence="11">
    <location>
        <begin position="154"/>
        <end position="173"/>
    </location>
</feature>
<feature type="transmembrane region" description="Helical" evidence="11">
    <location>
        <begin position="97"/>
        <end position="118"/>
    </location>
</feature>
<evidence type="ECO:0000259" key="12">
    <source>
        <dbReference type="PROSITE" id="PS50939"/>
    </source>
</evidence>
<dbReference type="InterPro" id="IPR006593">
    <property type="entry name" value="Cyt_b561/ferric_Rdtase_TM"/>
</dbReference>
<keyword evidence="7" id="KW-0249">Electron transport</keyword>
<gene>
    <name evidence="13" type="ORF">OQ273_02940</name>
</gene>
<evidence type="ECO:0000256" key="4">
    <source>
        <dbReference type="ARBA" id="ARBA00022617"/>
    </source>
</evidence>
<feature type="domain" description="Cytochrome b561" evidence="12">
    <location>
        <begin position="1"/>
        <end position="210"/>
    </location>
</feature>
<dbReference type="Proteomes" id="UP001151234">
    <property type="component" value="Unassembled WGS sequence"/>
</dbReference>
<keyword evidence="5 11" id="KW-0812">Transmembrane</keyword>
<keyword evidence="8 11" id="KW-1133">Transmembrane helix</keyword>
<dbReference type="SMART" id="SM00665">
    <property type="entry name" value="B561"/>
    <property type="match status" value="1"/>
</dbReference>
<keyword evidence="14" id="KW-1185">Reference proteome</keyword>
<dbReference type="GO" id="GO:0140575">
    <property type="term" value="F:transmembrane monodehydroascorbate reductase activity"/>
    <property type="evidence" value="ECO:0007669"/>
    <property type="project" value="InterPro"/>
</dbReference>
<evidence type="ECO:0000256" key="6">
    <source>
        <dbReference type="ARBA" id="ARBA00022723"/>
    </source>
</evidence>
<keyword evidence="9" id="KW-0408">Iron</keyword>
<comment type="subcellular location">
    <subcellularLocation>
        <location evidence="2">Membrane</location>
        <topology evidence="2">Multi-pass membrane protein</topology>
    </subcellularLocation>
</comment>
<sequence length="245" mass="27369">MFEWLAAPLDATRVHDVGFHLSWHARLMVIAWGVLVPVGVLAARYFKILPGQPWPQEMDNRTWWNAHRFCQYSAVGLTAAAIALIKLSPDVSWASGIHYLAGWAVAALAAVQVGGGIFRGTKGGPTEPAPDGSWRGDHYDMTKRRIIFEYTHKTLGYVAMLVAAVAMISGLWQANAPRWMPLAIGAWWVFLLVLAVHLQRLGMCVDTYQAHWGTDNIHPGNNRERPIGFRIRRMEHPQPGDEVSN</sequence>
<evidence type="ECO:0000256" key="2">
    <source>
        <dbReference type="ARBA" id="ARBA00004141"/>
    </source>
</evidence>
<protein>
    <submittedName>
        <fullName evidence="13">Cytochrome b561 domain-containing protein</fullName>
    </submittedName>
</protein>
<dbReference type="InterPro" id="IPR045150">
    <property type="entry name" value="CYB561D1/2"/>
</dbReference>
<reference evidence="13" key="1">
    <citation type="submission" date="2022-11" db="EMBL/GenBank/DDBJ databases">
        <title>Draft genome sequence of Hoeflea poritis E7-10 and Hoeflea prorocentri PM5-8, separated from scleractinian coral Porites lutea and marine dinoflagellate.</title>
        <authorList>
            <person name="Zhang G."/>
            <person name="Wei Q."/>
            <person name="Cai L."/>
        </authorList>
    </citation>
    <scope>NUCLEOTIDE SEQUENCE</scope>
    <source>
        <strain evidence="13">PM5-8</strain>
    </source>
</reference>